<evidence type="ECO:0000313" key="1">
    <source>
        <dbReference type="EMBL" id="CAD7589595.1"/>
    </source>
</evidence>
<dbReference type="AlphaFoldDB" id="A0A7R9JU71"/>
<protein>
    <submittedName>
        <fullName evidence="1">Uncharacterized protein</fullName>
    </submittedName>
</protein>
<reference evidence="1" key="1">
    <citation type="submission" date="2020-11" db="EMBL/GenBank/DDBJ databases">
        <authorList>
            <person name="Tran Van P."/>
        </authorList>
    </citation>
    <scope>NUCLEOTIDE SEQUENCE</scope>
</reference>
<name>A0A7R9JU71_TIMGE</name>
<organism evidence="1">
    <name type="scientific">Timema genevievae</name>
    <name type="common">Walking stick</name>
    <dbReference type="NCBI Taxonomy" id="629358"/>
    <lineage>
        <taxon>Eukaryota</taxon>
        <taxon>Metazoa</taxon>
        <taxon>Ecdysozoa</taxon>
        <taxon>Arthropoda</taxon>
        <taxon>Hexapoda</taxon>
        <taxon>Insecta</taxon>
        <taxon>Pterygota</taxon>
        <taxon>Neoptera</taxon>
        <taxon>Polyneoptera</taxon>
        <taxon>Phasmatodea</taxon>
        <taxon>Timematodea</taxon>
        <taxon>Timematoidea</taxon>
        <taxon>Timematidae</taxon>
        <taxon>Timema</taxon>
    </lineage>
</organism>
<dbReference type="EMBL" id="OE840130">
    <property type="protein sequence ID" value="CAD7589595.1"/>
    <property type="molecule type" value="Genomic_DNA"/>
</dbReference>
<gene>
    <name evidence="1" type="ORF">TGEB3V08_LOCUS3524</name>
</gene>
<sequence>MQLHMFSCGGDSTLVLYVCSLAQVQEEMYRPVWKMPPPSTHSSLRSLATLTLHQVLSLATSLHTQFLEISGDIVPPPVSALSRLPPHSSLISLATLSLHQVLP</sequence>
<accession>A0A7R9JU71</accession>
<proteinExistence type="predicted"/>